<evidence type="ECO:0000313" key="2">
    <source>
        <dbReference type="Proteomes" id="UP001157418"/>
    </source>
</evidence>
<organism evidence="1 2">
    <name type="scientific">Lactuca virosa</name>
    <dbReference type="NCBI Taxonomy" id="75947"/>
    <lineage>
        <taxon>Eukaryota</taxon>
        <taxon>Viridiplantae</taxon>
        <taxon>Streptophyta</taxon>
        <taxon>Embryophyta</taxon>
        <taxon>Tracheophyta</taxon>
        <taxon>Spermatophyta</taxon>
        <taxon>Magnoliopsida</taxon>
        <taxon>eudicotyledons</taxon>
        <taxon>Gunneridae</taxon>
        <taxon>Pentapetalae</taxon>
        <taxon>asterids</taxon>
        <taxon>campanulids</taxon>
        <taxon>Asterales</taxon>
        <taxon>Asteraceae</taxon>
        <taxon>Cichorioideae</taxon>
        <taxon>Cichorieae</taxon>
        <taxon>Lactucinae</taxon>
        <taxon>Lactuca</taxon>
    </lineage>
</organism>
<dbReference type="AlphaFoldDB" id="A0AAU9NQ01"/>
<accession>A0AAU9NQ01</accession>
<dbReference type="EMBL" id="CAKMRJ010005412">
    <property type="protein sequence ID" value="CAH1439976.1"/>
    <property type="molecule type" value="Genomic_DNA"/>
</dbReference>
<protein>
    <submittedName>
        <fullName evidence="1">Uncharacterized protein</fullName>
    </submittedName>
</protein>
<dbReference type="Proteomes" id="UP001157418">
    <property type="component" value="Unassembled WGS sequence"/>
</dbReference>
<comment type="caution">
    <text evidence="1">The sequence shown here is derived from an EMBL/GenBank/DDBJ whole genome shotgun (WGS) entry which is preliminary data.</text>
</comment>
<gene>
    <name evidence="1" type="ORF">LVIROSA_LOCUS26139</name>
</gene>
<sequence length="186" mass="20938">MNKILQSASERELQKQMDSDMMILIMDTSNMIREELEVVMAMKANVKNVMLSRSAPTFVAFNHRNRLQSNRHQPSFCDTKLIGKIIRMMSGTIRRKALSLCSSAVANNAFGRGSKLVPEIHQGMHAFSYIRVCSVYSKALRDVSSFKTDFLTPKWVRSFSSHSGPTVCGDISEPIAQIQTDKVFNS</sequence>
<keyword evidence="2" id="KW-1185">Reference proteome</keyword>
<name>A0AAU9NQ01_9ASTR</name>
<evidence type="ECO:0000313" key="1">
    <source>
        <dbReference type="EMBL" id="CAH1439976.1"/>
    </source>
</evidence>
<reference evidence="1 2" key="1">
    <citation type="submission" date="2022-01" db="EMBL/GenBank/DDBJ databases">
        <authorList>
            <person name="Xiong W."/>
            <person name="Schranz E."/>
        </authorList>
    </citation>
    <scope>NUCLEOTIDE SEQUENCE [LARGE SCALE GENOMIC DNA]</scope>
</reference>
<proteinExistence type="predicted"/>